<gene>
    <name evidence="4" type="primary">yhdE</name>
    <name evidence="4" type="ORF">CLTHE_09630</name>
</gene>
<comment type="catalytic activity">
    <reaction evidence="3">
        <text>UTP + H2O = UMP + diphosphate + H(+)</text>
        <dbReference type="Rhea" id="RHEA:29395"/>
        <dbReference type="ChEBI" id="CHEBI:15377"/>
        <dbReference type="ChEBI" id="CHEBI:15378"/>
        <dbReference type="ChEBI" id="CHEBI:33019"/>
        <dbReference type="ChEBI" id="CHEBI:46398"/>
        <dbReference type="ChEBI" id="CHEBI:57865"/>
        <dbReference type="EC" id="3.6.1.9"/>
    </reaction>
</comment>
<dbReference type="EMBL" id="LTAY01000026">
    <property type="protein sequence ID" value="OPX49208.1"/>
    <property type="molecule type" value="Genomic_DNA"/>
</dbReference>
<comment type="cofactor">
    <cofactor evidence="1 3">
        <name>a divalent metal cation</name>
        <dbReference type="ChEBI" id="CHEBI:60240"/>
    </cofactor>
</comment>
<protein>
    <recommendedName>
        <fullName evidence="3">dTTP/UTP pyrophosphatase</fullName>
        <shortName evidence="3">dTTPase/UTPase</shortName>
        <ecNumber evidence="3">3.6.1.9</ecNumber>
    </recommendedName>
    <alternativeName>
        <fullName evidence="3">Nucleoside triphosphate pyrophosphatase</fullName>
    </alternativeName>
    <alternativeName>
        <fullName evidence="3">Nucleotide pyrophosphatase</fullName>
        <shortName evidence="3">Nucleotide PPase</shortName>
    </alternativeName>
</protein>
<comment type="caution">
    <text evidence="3">Lacks conserved residue(s) required for the propagation of feature annotation.</text>
</comment>
<feature type="active site" description="Proton acceptor" evidence="3">
    <location>
        <position position="70"/>
    </location>
</feature>
<dbReference type="GO" id="GO:0009117">
    <property type="term" value="P:nucleotide metabolic process"/>
    <property type="evidence" value="ECO:0007669"/>
    <property type="project" value="UniProtKB-KW"/>
</dbReference>
<dbReference type="HAMAP" id="MF_00528">
    <property type="entry name" value="Maf"/>
    <property type="match status" value="1"/>
</dbReference>
<dbReference type="AlphaFoldDB" id="A0A1V4SYK3"/>
<dbReference type="GO" id="GO:0036218">
    <property type="term" value="F:dTTP diphosphatase activity"/>
    <property type="evidence" value="ECO:0007669"/>
    <property type="project" value="RHEA"/>
</dbReference>
<evidence type="ECO:0000256" key="1">
    <source>
        <dbReference type="ARBA" id="ARBA00001968"/>
    </source>
</evidence>
<dbReference type="PIRSF" id="PIRSF006305">
    <property type="entry name" value="Maf"/>
    <property type="match status" value="1"/>
</dbReference>
<dbReference type="CDD" id="cd00555">
    <property type="entry name" value="Maf"/>
    <property type="match status" value="1"/>
</dbReference>
<dbReference type="Gene3D" id="3.90.950.10">
    <property type="match status" value="1"/>
</dbReference>
<evidence type="ECO:0000256" key="2">
    <source>
        <dbReference type="ARBA" id="ARBA00022801"/>
    </source>
</evidence>
<dbReference type="PANTHER" id="PTHR43213">
    <property type="entry name" value="BIFUNCTIONAL DTTP/UTP PYROPHOSPHATASE/METHYLTRANSFERASE PROTEIN-RELATED"/>
    <property type="match status" value="1"/>
</dbReference>
<dbReference type="NCBIfam" id="NF000867">
    <property type="entry name" value="PRK00078.1"/>
    <property type="match status" value="1"/>
</dbReference>
<name>A0A1V4SYK3_9CLOT</name>
<sequence>MKFILASGSERRQELLRRIVKDFDVKVSNFDEDEVIFKGDLNSYVEELAIKKGEAILGDVDEDSIIISADTLVSYSNNILGKPKDKEDAFRTLKTLSGKVHKVYSGISIYNTKTKERLTTSLCTEVKFSELEDSQIRDYIESGEPLDKAGSYGIQGFGGVFVEEIKGCYYNVVGLPLNATAKLLKDIIK</sequence>
<comment type="catalytic activity">
    <reaction evidence="3">
        <text>dTTP + H2O = dTMP + diphosphate + H(+)</text>
        <dbReference type="Rhea" id="RHEA:28534"/>
        <dbReference type="ChEBI" id="CHEBI:15377"/>
        <dbReference type="ChEBI" id="CHEBI:15378"/>
        <dbReference type="ChEBI" id="CHEBI:33019"/>
        <dbReference type="ChEBI" id="CHEBI:37568"/>
        <dbReference type="ChEBI" id="CHEBI:63528"/>
        <dbReference type="EC" id="3.6.1.9"/>
    </reaction>
</comment>
<comment type="function">
    <text evidence="3">Nucleoside triphosphate pyrophosphatase that hydrolyzes dTTP and UTP. May have a dual role in cell division arrest and in preventing the incorporation of modified nucleotides into cellular nucleic acids.</text>
</comment>
<feature type="site" description="Important for substrate specificity" evidence="3">
    <location>
        <position position="11"/>
    </location>
</feature>
<dbReference type="SUPFAM" id="SSF52972">
    <property type="entry name" value="ITPase-like"/>
    <property type="match status" value="1"/>
</dbReference>
<organism evidence="4 5">
    <name type="scientific">Clostridium thermobutyricum DSM 4928</name>
    <dbReference type="NCBI Taxonomy" id="1121339"/>
    <lineage>
        <taxon>Bacteria</taxon>
        <taxon>Bacillati</taxon>
        <taxon>Bacillota</taxon>
        <taxon>Clostridia</taxon>
        <taxon>Eubacteriales</taxon>
        <taxon>Clostridiaceae</taxon>
        <taxon>Clostridium</taxon>
    </lineage>
</organism>
<dbReference type="GO" id="GO:0005737">
    <property type="term" value="C:cytoplasm"/>
    <property type="evidence" value="ECO:0007669"/>
    <property type="project" value="UniProtKB-SubCell"/>
</dbReference>
<keyword evidence="3" id="KW-0546">Nucleotide metabolism</keyword>
<comment type="caution">
    <text evidence="4">The sequence shown here is derived from an EMBL/GenBank/DDBJ whole genome shotgun (WGS) entry which is preliminary data.</text>
</comment>
<dbReference type="GO" id="GO:0036221">
    <property type="term" value="F:UTP diphosphatase activity"/>
    <property type="evidence" value="ECO:0007669"/>
    <property type="project" value="RHEA"/>
</dbReference>
<evidence type="ECO:0000256" key="3">
    <source>
        <dbReference type="HAMAP-Rule" id="MF_00528"/>
    </source>
</evidence>
<comment type="similarity">
    <text evidence="3">Belongs to the Maf family. YhdE subfamily.</text>
</comment>
<dbReference type="Proteomes" id="UP000191448">
    <property type="component" value="Unassembled WGS sequence"/>
</dbReference>
<keyword evidence="2 3" id="KW-0378">Hydrolase</keyword>
<evidence type="ECO:0000313" key="4">
    <source>
        <dbReference type="EMBL" id="OPX49208.1"/>
    </source>
</evidence>
<dbReference type="PANTHER" id="PTHR43213:SF5">
    <property type="entry name" value="BIFUNCTIONAL DTTP_UTP PYROPHOSPHATASE_METHYLTRANSFERASE PROTEIN-RELATED"/>
    <property type="match status" value="1"/>
</dbReference>
<keyword evidence="3" id="KW-0963">Cytoplasm</keyword>
<dbReference type="Pfam" id="PF02545">
    <property type="entry name" value="Maf"/>
    <property type="match status" value="1"/>
</dbReference>
<feature type="site" description="Important for substrate specificity" evidence="3">
    <location>
        <position position="155"/>
    </location>
</feature>
<dbReference type="OrthoDB" id="9807767at2"/>
<proteinExistence type="inferred from homology"/>
<reference evidence="4 5" key="1">
    <citation type="submission" date="2016-02" db="EMBL/GenBank/DDBJ databases">
        <title>Genome sequence of Clostridium thermobutyricum DSM 4928.</title>
        <authorList>
            <person name="Poehlein A."/>
            <person name="Daniel R."/>
        </authorList>
    </citation>
    <scope>NUCLEOTIDE SEQUENCE [LARGE SCALE GENOMIC DNA]</scope>
    <source>
        <strain evidence="4 5">DSM 4928</strain>
    </source>
</reference>
<dbReference type="RefSeq" id="WP_080022248.1">
    <property type="nucleotide sequence ID" value="NZ_LTAY01000026.1"/>
</dbReference>
<accession>A0A1V4SYK3</accession>
<dbReference type="InterPro" id="IPR029001">
    <property type="entry name" value="ITPase-like_fam"/>
</dbReference>
<dbReference type="InterPro" id="IPR003697">
    <property type="entry name" value="Maf-like"/>
</dbReference>
<dbReference type="EC" id="3.6.1.9" evidence="3"/>
<evidence type="ECO:0000313" key="5">
    <source>
        <dbReference type="Proteomes" id="UP000191448"/>
    </source>
</evidence>
<feature type="site" description="Important for substrate specificity" evidence="3">
    <location>
        <position position="71"/>
    </location>
</feature>
<dbReference type="NCBIfam" id="TIGR00172">
    <property type="entry name" value="maf"/>
    <property type="match status" value="1"/>
</dbReference>
<comment type="subcellular location">
    <subcellularLocation>
        <location evidence="3">Cytoplasm</location>
    </subcellularLocation>
</comment>